<feature type="region of interest" description="Disordered" evidence="1">
    <location>
        <begin position="40"/>
        <end position="59"/>
    </location>
</feature>
<evidence type="ECO:0000313" key="2">
    <source>
        <dbReference type="EMBL" id="KAK3250405.1"/>
    </source>
</evidence>
<dbReference type="EMBL" id="LGRX02026735">
    <property type="protein sequence ID" value="KAK3250405.1"/>
    <property type="molecule type" value="Genomic_DNA"/>
</dbReference>
<keyword evidence="3" id="KW-1185">Reference proteome</keyword>
<evidence type="ECO:0000256" key="1">
    <source>
        <dbReference type="SAM" id="MobiDB-lite"/>
    </source>
</evidence>
<feature type="compositionally biased region" description="Polar residues" evidence="1">
    <location>
        <begin position="1"/>
        <end position="11"/>
    </location>
</feature>
<name>A0AAE0F4U8_9CHLO</name>
<protein>
    <submittedName>
        <fullName evidence="2">Uncharacterized protein</fullName>
    </submittedName>
</protein>
<accession>A0AAE0F4U8</accession>
<proteinExistence type="predicted"/>
<feature type="region of interest" description="Disordered" evidence="1">
    <location>
        <begin position="1"/>
        <end position="31"/>
    </location>
</feature>
<sequence>MAAVSAEQSGKQPAPMPPPPKTNAPFPSWSQVTSEFTFGADTFMGRDTGTLSGEKRAHPTTEIFRVASPSKRAQVTGNQAKSTSATSAVALSLGAQQTLDAAVDLTQVPQAVPERDNSADHALVSASATQGGPAKGDTSGDEFSSMDHVG</sequence>
<dbReference type="Proteomes" id="UP001190700">
    <property type="component" value="Unassembled WGS sequence"/>
</dbReference>
<reference evidence="2 3" key="1">
    <citation type="journal article" date="2015" name="Genome Biol. Evol.">
        <title>Comparative Genomics of a Bacterivorous Green Alga Reveals Evolutionary Causalities and Consequences of Phago-Mixotrophic Mode of Nutrition.</title>
        <authorList>
            <person name="Burns J.A."/>
            <person name="Paasch A."/>
            <person name="Narechania A."/>
            <person name="Kim E."/>
        </authorList>
    </citation>
    <scope>NUCLEOTIDE SEQUENCE [LARGE SCALE GENOMIC DNA]</scope>
    <source>
        <strain evidence="2 3">PLY_AMNH</strain>
    </source>
</reference>
<comment type="caution">
    <text evidence="2">The sequence shown here is derived from an EMBL/GenBank/DDBJ whole genome shotgun (WGS) entry which is preliminary data.</text>
</comment>
<dbReference type="AlphaFoldDB" id="A0AAE0F4U8"/>
<organism evidence="2 3">
    <name type="scientific">Cymbomonas tetramitiformis</name>
    <dbReference type="NCBI Taxonomy" id="36881"/>
    <lineage>
        <taxon>Eukaryota</taxon>
        <taxon>Viridiplantae</taxon>
        <taxon>Chlorophyta</taxon>
        <taxon>Pyramimonadophyceae</taxon>
        <taxon>Pyramimonadales</taxon>
        <taxon>Pyramimonadaceae</taxon>
        <taxon>Cymbomonas</taxon>
    </lineage>
</organism>
<evidence type="ECO:0000313" key="3">
    <source>
        <dbReference type="Proteomes" id="UP001190700"/>
    </source>
</evidence>
<gene>
    <name evidence="2" type="ORF">CYMTET_40216</name>
</gene>
<feature type="region of interest" description="Disordered" evidence="1">
    <location>
        <begin position="110"/>
        <end position="150"/>
    </location>
</feature>